<organism evidence="1 2">
    <name type="scientific">Ancylostoma caninum</name>
    <name type="common">Dog hookworm</name>
    <dbReference type="NCBI Taxonomy" id="29170"/>
    <lineage>
        <taxon>Eukaryota</taxon>
        <taxon>Metazoa</taxon>
        <taxon>Ecdysozoa</taxon>
        <taxon>Nematoda</taxon>
        <taxon>Chromadorea</taxon>
        <taxon>Rhabditida</taxon>
        <taxon>Rhabditina</taxon>
        <taxon>Rhabditomorpha</taxon>
        <taxon>Strongyloidea</taxon>
        <taxon>Ancylostomatidae</taxon>
        <taxon>Ancylostomatinae</taxon>
        <taxon>Ancylostoma</taxon>
    </lineage>
</organism>
<reference evidence="1 2" key="1">
    <citation type="submission" date="2014-10" db="EMBL/GenBank/DDBJ databases">
        <title>Draft genome of the hookworm Ancylostoma caninum.</title>
        <authorList>
            <person name="Mitreva M."/>
        </authorList>
    </citation>
    <scope>NUCLEOTIDE SEQUENCE [LARGE SCALE GENOMIC DNA]</scope>
    <source>
        <strain evidence="1 2">Baltimore</strain>
    </source>
</reference>
<evidence type="ECO:0000313" key="1">
    <source>
        <dbReference type="EMBL" id="RCN33976.1"/>
    </source>
</evidence>
<proteinExistence type="predicted"/>
<keyword evidence="2" id="KW-1185">Reference proteome</keyword>
<evidence type="ECO:0000313" key="2">
    <source>
        <dbReference type="Proteomes" id="UP000252519"/>
    </source>
</evidence>
<accession>A0A368FP87</accession>
<sequence>MTSFSFRFLQMEALFGEKIANLLSALPLTSKPSLFWFVYQTVLRICKQTFKFGSEEEKKYFGGHFKWGVIEFIEDVQQARSLSSSCGSSDVEDVLRFCLRYPARSV</sequence>
<name>A0A368FP87_ANCCA</name>
<gene>
    <name evidence="1" type="ORF">ANCCAN_20175</name>
</gene>
<comment type="caution">
    <text evidence="1">The sequence shown here is derived from an EMBL/GenBank/DDBJ whole genome shotgun (WGS) entry which is preliminary data.</text>
</comment>
<protein>
    <submittedName>
        <fullName evidence="1">Uncharacterized protein</fullName>
    </submittedName>
</protein>
<dbReference type="Proteomes" id="UP000252519">
    <property type="component" value="Unassembled WGS sequence"/>
</dbReference>
<dbReference type="AlphaFoldDB" id="A0A368FP87"/>
<dbReference type="EMBL" id="JOJR01000839">
    <property type="protein sequence ID" value="RCN33976.1"/>
    <property type="molecule type" value="Genomic_DNA"/>
</dbReference>